<proteinExistence type="predicted"/>
<dbReference type="AlphaFoldDB" id="A0A0T9V249"/>
<dbReference type="KEGG" id="yak:ACZ76_14430"/>
<sequence length="110" mass="12768">MSNEQDIYQKIAQILINAGPDKAKKIILRAEPFLEGDGCKYEFDYVDAAGNLDWFDPDGRAMRDLTKLIVELRTYYVENNLTNGRPAWRGCEVTLDVERMKLGIEFRYED</sequence>
<reference evidence="2" key="3">
    <citation type="submission" date="2015-03" db="EMBL/GenBank/DDBJ databases">
        <authorList>
            <person name="Murphy D."/>
        </authorList>
    </citation>
    <scope>NUCLEOTIDE SEQUENCE [LARGE SCALE GENOMIC DNA]</scope>
    <source>
        <strain evidence="2">IP27925</strain>
    </source>
</reference>
<accession>A0A0T9V249</accession>
<dbReference type="Proteomes" id="UP000040088">
    <property type="component" value="Unassembled WGS sequence"/>
</dbReference>
<dbReference type="EMBL" id="CP011975">
    <property type="protein sequence ID" value="AKP34639.1"/>
    <property type="molecule type" value="Genomic_DNA"/>
</dbReference>
<evidence type="ECO:0000313" key="3">
    <source>
        <dbReference type="Proteomes" id="UP000040088"/>
    </source>
</evidence>
<evidence type="ECO:0000313" key="2">
    <source>
        <dbReference type="EMBL" id="CNL96938.1"/>
    </source>
</evidence>
<dbReference type="SUPFAM" id="SSF160424">
    <property type="entry name" value="BH3703-like"/>
    <property type="match status" value="1"/>
</dbReference>
<organism evidence="2 3">
    <name type="scientific">Yersinia aleksiciae</name>
    <dbReference type="NCBI Taxonomy" id="263819"/>
    <lineage>
        <taxon>Bacteria</taxon>
        <taxon>Pseudomonadati</taxon>
        <taxon>Pseudomonadota</taxon>
        <taxon>Gammaproteobacteria</taxon>
        <taxon>Enterobacterales</taxon>
        <taxon>Yersiniaceae</taxon>
        <taxon>Yersinia</taxon>
    </lineage>
</organism>
<reference evidence="1 4" key="1">
    <citation type="journal article" date="2015" name="Genome Announc.">
        <title>De Novo Genome Sequence of Yersinia aleksiciae Y159T.</title>
        <authorList>
            <person name="Sprague L.D."/>
            <person name="Neubauer H."/>
        </authorList>
    </citation>
    <scope>NUCLEOTIDE SEQUENCE [LARGE SCALE GENOMIC DNA]</scope>
    <source>
        <strain evidence="1 4">159</strain>
    </source>
</reference>
<gene>
    <name evidence="1" type="ORF">ACZ76_14430</name>
    <name evidence="2" type="ORF">ERS008460_04219</name>
</gene>
<evidence type="ECO:0000313" key="4">
    <source>
        <dbReference type="Proteomes" id="UP000069914"/>
    </source>
</evidence>
<keyword evidence="4" id="KW-1185">Reference proteome</keyword>
<dbReference type="Gene3D" id="3.30.500.20">
    <property type="entry name" value="BH3703-like domains"/>
    <property type="match status" value="1"/>
</dbReference>
<dbReference type="RefSeq" id="WP_048619546.1">
    <property type="nucleotide sequence ID" value="NZ_CP011975.1"/>
</dbReference>
<dbReference type="Proteomes" id="UP000069914">
    <property type="component" value="Chromosome"/>
</dbReference>
<dbReference type="InterPro" id="IPR036170">
    <property type="entry name" value="YezG-like_sf"/>
</dbReference>
<name>A0A0T9V249_YERAE</name>
<dbReference type="EMBL" id="CQEM01000050">
    <property type="protein sequence ID" value="CNL96938.1"/>
    <property type="molecule type" value="Genomic_DNA"/>
</dbReference>
<reference evidence="3" key="2">
    <citation type="submission" date="2015-03" db="EMBL/GenBank/DDBJ databases">
        <authorList>
            <consortium name="Pathogen Informatics"/>
        </authorList>
    </citation>
    <scope>NUCLEOTIDE SEQUENCE [LARGE SCALE GENOMIC DNA]</scope>
    <source>
        <strain evidence="3">IP27925</strain>
    </source>
</reference>
<protein>
    <submittedName>
        <fullName evidence="2">Uncharacterized protein</fullName>
    </submittedName>
</protein>
<evidence type="ECO:0000313" key="1">
    <source>
        <dbReference type="EMBL" id="AKP34639.1"/>
    </source>
</evidence>